<protein>
    <submittedName>
        <fullName evidence="2">Uncharacterized protein</fullName>
    </submittedName>
</protein>
<feature type="chain" id="PRO_5011660845" evidence="1">
    <location>
        <begin position="23"/>
        <end position="142"/>
    </location>
</feature>
<dbReference type="Proteomes" id="UP000199296">
    <property type="component" value="Unassembled WGS sequence"/>
</dbReference>
<organism evidence="2 3">
    <name type="scientific">Psychroflexus sediminis</name>
    <dbReference type="NCBI Taxonomy" id="470826"/>
    <lineage>
        <taxon>Bacteria</taxon>
        <taxon>Pseudomonadati</taxon>
        <taxon>Bacteroidota</taxon>
        <taxon>Flavobacteriia</taxon>
        <taxon>Flavobacteriales</taxon>
        <taxon>Flavobacteriaceae</taxon>
        <taxon>Psychroflexus</taxon>
    </lineage>
</organism>
<dbReference type="RefSeq" id="WP_218118865.1">
    <property type="nucleotide sequence ID" value="NZ_FNCW01000002.1"/>
</dbReference>
<dbReference type="AlphaFoldDB" id="A0A1G7URV7"/>
<evidence type="ECO:0000313" key="3">
    <source>
        <dbReference type="Proteomes" id="UP000199296"/>
    </source>
</evidence>
<keyword evidence="1" id="KW-0732">Signal</keyword>
<dbReference type="STRING" id="470826.SAMN04488027_102233"/>
<name>A0A1G7URV7_9FLAO</name>
<dbReference type="EMBL" id="FNCW01000002">
    <property type="protein sequence ID" value="SDG49991.1"/>
    <property type="molecule type" value="Genomic_DNA"/>
</dbReference>
<accession>A0A1G7URV7</accession>
<feature type="signal peptide" evidence="1">
    <location>
        <begin position="1"/>
        <end position="22"/>
    </location>
</feature>
<proteinExistence type="predicted"/>
<gene>
    <name evidence="2" type="ORF">SAMN04488027_102233</name>
</gene>
<evidence type="ECO:0000256" key="1">
    <source>
        <dbReference type="SAM" id="SignalP"/>
    </source>
</evidence>
<evidence type="ECO:0000313" key="2">
    <source>
        <dbReference type="EMBL" id="SDG49991.1"/>
    </source>
</evidence>
<reference evidence="2 3" key="1">
    <citation type="submission" date="2016-10" db="EMBL/GenBank/DDBJ databases">
        <authorList>
            <person name="de Groot N.N."/>
        </authorList>
    </citation>
    <scope>NUCLEOTIDE SEQUENCE [LARGE SCALE GENOMIC DNA]</scope>
    <source>
        <strain evidence="2 3">DSM 19803</strain>
    </source>
</reference>
<sequence>MKYKAFLCIAILPVLLVISSSATDKRFPQAGRFIIEKDLLVVQFDCKTDVDDLHTVAAFKTLMFNPAYSKLNYHAVAGTYGMQEGLYVPPNALFQLAFGENWTNAHSNWKGAVETVKITGHTNPITGRGRMDCRCGTVGFFR</sequence>
<keyword evidence="3" id="KW-1185">Reference proteome</keyword>